<accession>A0A4V6HZ47</accession>
<dbReference type="InterPro" id="IPR058240">
    <property type="entry name" value="rSAM_sf"/>
</dbReference>
<name>A0A4V6HZ47_9HELI</name>
<evidence type="ECO:0000256" key="1">
    <source>
        <dbReference type="ARBA" id="ARBA00001966"/>
    </source>
</evidence>
<comment type="caution">
    <text evidence="8">The sequence shown here is derived from an EMBL/GenBank/DDBJ whole genome shotgun (WGS) entry which is preliminary data.</text>
</comment>
<comment type="cofactor">
    <cofactor evidence="1">
        <name>[4Fe-4S] cluster</name>
        <dbReference type="ChEBI" id="CHEBI:49883"/>
    </cofactor>
</comment>
<reference evidence="8 9" key="1">
    <citation type="journal article" date="2014" name="Genome Announc.">
        <title>Draft genome sequences of eight enterohepatic helicobacter species isolated from both laboratory and wild rodents.</title>
        <authorList>
            <person name="Sheh A."/>
            <person name="Shen Z."/>
            <person name="Fox J.G."/>
        </authorList>
    </citation>
    <scope>NUCLEOTIDE SEQUENCE [LARGE SCALE GENOMIC DNA]</scope>
    <source>
        <strain evidence="8 9">ATCC 700114</strain>
    </source>
</reference>
<dbReference type="GO" id="GO:0003824">
    <property type="term" value="F:catalytic activity"/>
    <property type="evidence" value="ECO:0007669"/>
    <property type="project" value="InterPro"/>
</dbReference>
<dbReference type="OrthoDB" id="9805809at2"/>
<dbReference type="Pfam" id="PF13186">
    <property type="entry name" value="SPASM"/>
    <property type="match status" value="1"/>
</dbReference>
<keyword evidence="6" id="KW-0411">Iron-sulfur</keyword>
<organism evidence="8 9">
    <name type="scientific">Helicobacter trogontum</name>
    <dbReference type="NCBI Taxonomy" id="50960"/>
    <lineage>
        <taxon>Bacteria</taxon>
        <taxon>Pseudomonadati</taxon>
        <taxon>Campylobacterota</taxon>
        <taxon>Epsilonproteobacteria</taxon>
        <taxon>Campylobacterales</taxon>
        <taxon>Helicobacteraceae</taxon>
        <taxon>Helicobacter</taxon>
    </lineage>
</organism>
<dbReference type="InterPro" id="IPR013785">
    <property type="entry name" value="Aldolase_TIM"/>
</dbReference>
<keyword evidence="3" id="KW-0949">S-adenosyl-L-methionine</keyword>
<dbReference type="SUPFAM" id="SSF102114">
    <property type="entry name" value="Radical SAM enzymes"/>
    <property type="match status" value="1"/>
</dbReference>
<keyword evidence="5" id="KW-0408">Iron</keyword>
<keyword evidence="4" id="KW-0479">Metal-binding</keyword>
<gene>
    <name evidence="8" type="ORF">LS81_005485</name>
</gene>
<dbReference type="InterPro" id="IPR007197">
    <property type="entry name" value="rSAM"/>
</dbReference>
<keyword evidence="2" id="KW-0004">4Fe-4S</keyword>
<dbReference type="RefSeq" id="WP_034344548.1">
    <property type="nucleotide sequence ID" value="NZ_FZNG01000017.1"/>
</dbReference>
<evidence type="ECO:0000256" key="3">
    <source>
        <dbReference type="ARBA" id="ARBA00022691"/>
    </source>
</evidence>
<dbReference type="AlphaFoldDB" id="A0A4V6HZ47"/>
<dbReference type="EMBL" id="JRPL02000010">
    <property type="protein sequence ID" value="TLD83122.1"/>
    <property type="molecule type" value="Genomic_DNA"/>
</dbReference>
<evidence type="ECO:0000259" key="7">
    <source>
        <dbReference type="Pfam" id="PF13186"/>
    </source>
</evidence>
<dbReference type="Proteomes" id="UP000029878">
    <property type="component" value="Unassembled WGS sequence"/>
</dbReference>
<dbReference type="SFLD" id="SFLDS00029">
    <property type="entry name" value="Radical_SAM"/>
    <property type="match status" value="1"/>
</dbReference>
<proteinExistence type="predicted"/>
<sequence>MKFHKIYVEITDICKLSCSFCTPKKAVRGVMPLPLYEKIISQITQHTRFISPHVLGDPLCVDNLFAYIDIGAYYNVRFDIVSSAAFLKEEHFSLLTQPHIHQVSFSLDALFDNKHLQKDIHTYFDTILTFYNYAKIKSPNLYINLRLFGNYDYTYFLQKFPYAILQPQKRRFRLEKNFFLRFHQAFKWHTQQKTPKVENTMTWQTYPNTPYCLGTIRQLAILANGIVIPCCIDAHAQMPLGDFNVQNFLEILHSKKMKDMQESLRTHKNLPQLCQNCSFRGV</sequence>
<evidence type="ECO:0000256" key="4">
    <source>
        <dbReference type="ARBA" id="ARBA00022723"/>
    </source>
</evidence>
<protein>
    <submittedName>
        <fullName evidence="8">Radical SAM/SPASM domain-containing protein</fullName>
    </submittedName>
</protein>
<evidence type="ECO:0000256" key="5">
    <source>
        <dbReference type="ARBA" id="ARBA00023004"/>
    </source>
</evidence>
<dbReference type="Gene3D" id="3.20.20.70">
    <property type="entry name" value="Aldolase class I"/>
    <property type="match status" value="1"/>
</dbReference>
<dbReference type="CDD" id="cd01335">
    <property type="entry name" value="Radical_SAM"/>
    <property type="match status" value="1"/>
</dbReference>
<evidence type="ECO:0000313" key="9">
    <source>
        <dbReference type="Proteomes" id="UP000029878"/>
    </source>
</evidence>
<dbReference type="InterPro" id="IPR023885">
    <property type="entry name" value="4Fe4S-binding_SPASM_dom"/>
</dbReference>
<dbReference type="PANTHER" id="PTHR43787">
    <property type="entry name" value="FEMO COFACTOR BIOSYNTHESIS PROTEIN NIFB-RELATED"/>
    <property type="match status" value="1"/>
</dbReference>
<dbReference type="GO" id="GO:0051539">
    <property type="term" value="F:4 iron, 4 sulfur cluster binding"/>
    <property type="evidence" value="ECO:0007669"/>
    <property type="project" value="UniProtKB-KW"/>
</dbReference>
<dbReference type="PANTHER" id="PTHR43787:SF10">
    <property type="entry name" value="COFACTOR MODIFYING PROTEIN"/>
    <property type="match status" value="1"/>
</dbReference>
<feature type="domain" description="4Fe4S-binding SPASM" evidence="7">
    <location>
        <begin position="212"/>
        <end position="277"/>
    </location>
</feature>
<dbReference type="GO" id="GO:0046872">
    <property type="term" value="F:metal ion binding"/>
    <property type="evidence" value="ECO:0007669"/>
    <property type="project" value="UniProtKB-KW"/>
</dbReference>
<evidence type="ECO:0000313" key="8">
    <source>
        <dbReference type="EMBL" id="TLD83122.1"/>
    </source>
</evidence>
<evidence type="ECO:0000256" key="6">
    <source>
        <dbReference type="ARBA" id="ARBA00023014"/>
    </source>
</evidence>
<evidence type="ECO:0000256" key="2">
    <source>
        <dbReference type="ARBA" id="ARBA00022485"/>
    </source>
</evidence>